<keyword evidence="4 8" id="KW-0378">Hydrolase</keyword>
<dbReference type="InterPro" id="IPR027417">
    <property type="entry name" value="P-loop_NTPase"/>
</dbReference>
<dbReference type="NCBIfam" id="TIGR00231">
    <property type="entry name" value="small_GTP"/>
    <property type="match status" value="1"/>
</dbReference>
<feature type="binding site" evidence="8">
    <location>
        <begin position="225"/>
        <end position="230"/>
    </location>
    <ligand>
        <name>GTP</name>
        <dbReference type="ChEBI" id="CHEBI:37565"/>
    </ligand>
</feature>
<evidence type="ECO:0000256" key="9">
    <source>
        <dbReference type="RuleBase" id="RU003313"/>
    </source>
</evidence>
<dbReference type="InterPro" id="IPR027266">
    <property type="entry name" value="TrmE/GcvT-like"/>
</dbReference>
<evidence type="ECO:0000259" key="10">
    <source>
        <dbReference type="PROSITE" id="PS51709"/>
    </source>
</evidence>
<dbReference type="Gene3D" id="3.30.1360.120">
    <property type="entry name" value="Probable tRNA modification gtpase trme, domain 1"/>
    <property type="match status" value="1"/>
</dbReference>
<dbReference type="RefSeq" id="WP_092425963.1">
    <property type="nucleotide sequence ID" value="NZ_FPCK01000003.1"/>
</dbReference>
<feature type="binding site" evidence="8">
    <location>
        <begin position="244"/>
        <end position="250"/>
    </location>
    <ligand>
        <name>GTP</name>
        <dbReference type="ChEBI" id="CHEBI:37565"/>
    </ligand>
</feature>
<comment type="function">
    <text evidence="8">Exhibits a very high intrinsic GTPase hydrolysis rate. Involved in the addition of a carboxymethylaminomethyl (cmnm) group at the wobble position (U34) of certain tRNAs, forming tRNA-cmnm(5)s(2)U34.</text>
</comment>
<accession>A0A1I7NSS0</accession>
<feature type="binding site" evidence="8">
    <location>
        <position position="23"/>
    </location>
    <ligand>
        <name>(6S)-5-formyl-5,6,7,8-tetrahydrofolate</name>
        <dbReference type="ChEBI" id="CHEBI:57457"/>
    </ligand>
</feature>
<dbReference type="CDD" id="cd04164">
    <property type="entry name" value="trmE"/>
    <property type="match status" value="1"/>
</dbReference>
<dbReference type="NCBIfam" id="TIGR00450">
    <property type="entry name" value="mnmE_trmE_thdF"/>
    <property type="match status" value="1"/>
</dbReference>
<keyword evidence="3 8" id="KW-0547">Nucleotide-binding</keyword>
<keyword evidence="6 8" id="KW-0630">Potassium</keyword>
<dbReference type="InterPro" id="IPR018948">
    <property type="entry name" value="GTP-bd_TrmE_N"/>
</dbReference>
<dbReference type="EC" id="3.6.-.-" evidence="8"/>
<dbReference type="GO" id="GO:0002098">
    <property type="term" value="P:tRNA wobble uridine modification"/>
    <property type="evidence" value="ECO:0007669"/>
    <property type="project" value="TreeGrafter"/>
</dbReference>
<dbReference type="SUPFAM" id="SSF52540">
    <property type="entry name" value="P-loop containing nucleoside triphosphate hydrolases"/>
    <property type="match status" value="1"/>
</dbReference>
<evidence type="ECO:0000256" key="2">
    <source>
        <dbReference type="ARBA" id="ARBA00022694"/>
    </source>
</evidence>
<dbReference type="HAMAP" id="MF_00379">
    <property type="entry name" value="GTPase_MnmE"/>
    <property type="match status" value="1"/>
</dbReference>
<evidence type="ECO:0000256" key="3">
    <source>
        <dbReference type="ARBA" id="ARBA00022741"/>
    </source>
</evidence>
<sequence>MNAADTIMALSSGAPPSGVAVIRLSGPRVREAFMSLAGPLPLPRTLALRRIGSAERQLDQGLVAWFPGPRSFTGEDCAEFHVHGSPAGIKAILQALADAGLRLAEPGEFTRRAFENGKLDLVAVEGLGDLLTAETEKQRQQALARYDGRLTEKIENWRQSLLDLRAEIEARLDFSDEGDVIDDLPATFSGDLAVLKASIQDGLASLRSGRIVREGIRVALAGAPNAGKSSLINALSRSDVAIVSDEAGTTRDVREVPLDIGGQLFILLDLAGLRDTDSRAEAEGIRRAERAMAEADILLWLQAPDVPEIDLPEVNGKVLKVATKADLPGGQLDSDLSLSVTTGQGIGELMSRLQNLGETLTGSEPSLISHERDRLGLEAALEALGDAELRISQWELAAEALRQASLALERIIGRVDTEQVLDRLFSSFCIGK</sequence>
<dbReference type="InterPro" id="IPR004520">
    <property type="entry name" value="GTPase_MnmE"/>
</dbReference>
<evidence type="ECO:0000256" key="7">
    <source>
        <dbReference type="ARBA" id="ARBA00023134"/>
    </source>
</evidence>
<comment type="caution">
    <text evidence="8">Lacks conserved residue(s) required for the propagation of feature annotation.</text>
</comment>
<dbReference type="Gene3D" id="1.20.120.430">
    <property type="entry name" value="tRNA modification GTPase MnmE domain 2"/>
    <property type="match status" value="1"/>
</dbReference>
<dbReference type="OrthoDB" id="9805918at2"/>
<dbReference type="FunFam" id="3.30.1360.120:FF:000007">
    <property type="entry name" value="tRNA modification GTPase GTPBP3, mitochondrial"/>
    <property type="match status" value="1"/>
</dbReference>
<dbReference type="Pfam" id="PF01926">
    <property type="entry name" value="MMR_HSR1"/>
    <property type="match status" value="1"/>
</dbReference>
<dbReference type="Pfam" id="PF12631">
    <property type="entry name" value="MnmE_helical"/>
    <property type="match status" value="1"/>
</dbReference>
<feature type="binding site" evidence="8">
    <location>
        <position position="250"/>
    </location>
    <ligand>
        <name>Mg(2+)</name>
        <dbReference type="ChEBI" id="CHEBI:18420"/>
    </ligand>
</feature>
<keyword evidence="2 8" id="KW-0819">tRNA processing</keyword>
<feature type="binding site" evidence="8">
    <location>
        <position position="79"/>
    </location>
    <ligand>
        <name>(6S)-5-formyl-5,6,7,8-tetrahydrofolate</name>
        <dbReference type="ChEBI" id="CHEBI:57457"/>
    </ligand>
</feature>
<dbReference type="Gene3D" id="3.40.50.300">
    <property type="entry name" value="P-loop containing nucleotide triphosphate hydrolases"/>
    <property type="match status" value="1"/>
</dbReference>
<reference evidence="11 12" key="1">
    <citation type="submission" date="2016-10" db="EMBL/GenBank/DDBJ databases">
        <authorList>
            <person name="de Groot N.N."/>
        </authorList>
    </citation>
    <scope>NUCLEOTIDE SEQUENCE [LARGE SCALE GENOMIC DNA]</scope>
    <source>
        <strain evidence="11 12">IPL20</strain>
    </source>
</reference>
<comment type="subcellular location">
    <subcellularLocation>
        <location evidence="8">Cytoplasm</location>
    </subcellularLocation>
</comment>
<dbReference type="Proteomes" id="UP000199074">
    <property type="component" value="Unassembled WGS sequence"/>
</dbReference>
<dbReference type="GO" id="GO:0003924">
    <property type="term" value="F:GTPase activity"/>
    <property type="evidence" value="ECO:0007669"/>
    <property type="project" value="UniProtKB-UniRule"/>
</dbReference>
<dbReference type="InterPro" id="IPR025867">
    <property type="entry name" value="MnmE_helical"/>
</dbReference>
<dbReference type="InterPro" id="IPR006073">
    <property type="entry name" value="GTP-bd"/>
</dbReference>
<keyword evidence="8" id="KW-0963">Cytoplasm</keyword>
<feature type="domain" description="TrmE-type G" evidence="10">
    <location>
        <begin position="215"/>
        <end position="358"/>
    </location>
</feature>
<dbReference type="GO" id="GO:0030488">
    <property type="term" value="P:tRNA methylation"/>
    <property type="evidence" value="ECO:0007669"/>
    <property type="project" value="TreeGrafter"/>
</dbReference>
<dbReference type="GO" id="GO:0046872">
    <property type="term" value="F:metal ion binding"/>
    <property type="evidence" value="ECO:0007669"/>
    <property type="project" value="UniProtKB-KW"/>
</dbReference>
<evidence type="ECO:0000313" key="11">
    <source>
        <dbReference type="EMBL" id="SFV37660.1"/>
    </source>
</evidence>
<dbReference type="GO" id="GO:0005737">
    <property type="term" value="C:cytoplasm"/>
    <property type="evidence" value="ECO:0007669"/>
    <property type="project" value="UniProtKB-SubCell"/>
</dbReference>
<dbReference type="NCBIfam" id="NF003661">
    <property type="entry name" value="PRK05291.1-3"/>
    <property type="match status" value="1"/>
</dbReference>
<dbReference type="EMBL" id="FPCK01000003">
    <property type="protein sequence ID" value="SFV37660.1"/>
    <property type="molecule type" value="Genomic_DNA"/>
</dbReference>
<feature type="binding site" evidence="8">
    <location>
        <position position="118"/>
    </location>
    <ligand>
        <name>(6S)-5-formyl-5,6,7,8-tetrahydrofolate</name>
        <dbReference type="ChEBI" id="CHEBI:57457"/>
    </ligand>
</feature>
<evidence type="ECO:0000313" key="12">
    <source>
        <dbReference type="Proteomes" id="UP000199074"/>
    </source>
</evidence>
<evidence type="ECO:0000256" key="4">
    <source>
        <dbReference type="ARBA" id="ARBA00022801"/>
    </source>
</evidence>
<dbReference type="AlphaFoldDB" id="A0A1I7NSS0"/>
<dbReference type="SUPFAM" id="SSF116878">
    <property type="entry name" value="TrmE connector domain"/>
    <property type="match status" value="1"/>
</dbReference>
<evidence type="ECO:0000256" key="8">
    <source>
        <dbReference type="HAMAP-Rule" id="MF_00379"/>
    </source>
</evidence>
<protein>
    <recommendedName>
        <fullName evidence="8">tRNA modification GTPase MnmE</fullName>
        <ecNumber evidence="8">3.6.-.-</ecNumber>
    </recommendedName>
</protein>
<evidence type="ECO:0000256" key="6">
    <source>
        <dbReference type="ARBA" id="ARBA00022958"/>
    </source>
</evidence>
<dbReference type="InterPro" id="IPR031168">
    <property type="entry name" value="G_TrmE"/>
</dbReference>
<dbReference type="STRING" id="429728.SAMN05216456_3036"/>
<proteinExistence type="inferred from homology"/>
<keyword evidence="12" id="KW-1185">Reference proteome</keyword>
<evidence type="ECO:0000256" key="1">
    <source>
        <dbReference type="ARBA" id="ARBA00011043"/>
    </source>
</evidence>
<feature type="binding site" evidence="8">
    <location>
        <position position="432"/>
    </location>
    <ligand>
        <name>(6S)-5-formyl-5,6,7,8-tetrahydrofolate</name>
        <dbReference type="ChEBI" id="CHEBI:57457"/>
    </ligand>
</feature>
<keyword evidence="5 8" id="KW-0460">Magnesium</keyword>
<dbReference type="PANTHER" id="PTHR42714:SF2">
    <property type="entry name" value="TRNA MODIFICATION GTPASE GTPBP3, MITOCHONDRIAL"/>
    <property type="match status" value="1"/>
</dbReference>
<organism evidence="11 12">
    <name type="scientific">Devosia crocina</name>
    <dbReference type="NCBI Taxonomy" id="429728"/>
    <lineage>
        <taxon>Bacteria</taxon>
        <taxon>Pseudomonadati</taxon>
        <taxon>Pseudomonadota</taxon>
        <taxon>Alphaproteobacteria</taxon>
        <taxon>Hyphomicrobiales</taxon>
        <taxon>Devosiaceae</taxon>
        <taxon>Devosia</taxon>
    </lineage>
</organism>
<keyword evidence="8" id="KW-0479">Metal-binding</keyword>
<dbReference type="CDD" id="cd14858">
    <property type="entry name" value="TrmE_N"/>
    <property type="match status" value="1"/>
</dbReference>
<feature type="binding site" evidence="8">
    <location>
        <position position="229"/>
    </location>
    <ligand>
        <name>Mg(2+)</name>
        <dbReference type="ChEBI" id="CHEBI:18420"/>
    </ligand>
</feature>
<comment type="similarity">
    <text evidence="1 8 9">Belongs to the TRAFAC class TrmE-Era-EngA-EngB-Septin-like GTPase superfamily. TrmE GTPase family.</text>
</comment>
<dbReference type="PROSITE" id="PS51709">
    <property type="entry name" value="G_TRME"/>
    <property type="match status" value="1"/>
</dbReference>
<dbReference type="InterPro" id="IPR005225">
    <property type="entry name" value="Small_GTP-bd"/>
</dbReference>
<dbReference type="Pfam" id="PF10396">
    <property type="entry name" value="TrmE_N"/>
    <property type="match status" value="1"/>
</dbReference>
<dbReference type="GO" id="GO:0005525">
    <property type="term" value="F:GTP binding"/>
    <property type="evidence" value="ECO:0007669"/>
    <property type="project" value="UniProtKB-UniRule"/>
</dbReference>
<name>A0A1I7NSS0_9HYPH</name>
<evidence type="ECO:0000256" key="5">
    <source>
        <dbReference type="ARBA" id="ARBA00022842"/>
    </source>
</evidence>
<dbReference type="PRINTS" id="PR00326">
    <property type="entry name" value="GTP1OBG"/>
</dbReference>
<dbReference type="PANTHER" id="PTHR42714">
    <property type="entry name" value="TRNA MODIFICATION GTPASE GTPBP3"/>
    <property type="match status" value="1"/>
</dbReference>
<keyword evidence="7 8" id="KW-0342">GTP-binding</keyword>
<comment type="cofactor">
    <cofactor evidence="8">
        <name>K(+)</name>
        <dbReference type="ChEBI" id="CHEBI:29103"/>
    </cofactor>
    <text evidence="8">Binds 1 potassium ion per subunit.</text>
</comment>
<gene>
    <name evidence="8" type="primary">mnmE</name>
    <name evidence="8" type="synonym">trmE</name>
    <name evidence="11" type="ORF">SAMN05216456_3036</name>
</gene>
<comment type="subunit">
    <text evidence="8">Homodimer. Heterotetramer of two MnmE and two MnmG subunits.</text>
</comment>
<dbReference type="InterPro" id="IPR027368">
    <property type="entry name" value="MnmE_dom2"/>
</dbReference>